<dbReference type="Pfam" id="PF00076">
    <property type="entry name" value="RRM_1"/>
    <property type="match status" value="1"/>
</dbReference>
<reference evidence="5 6" key="1">
    <citation type="submission" date="2019-02" db="EMBL/GenBank/DDBJ databases">
        <title>Genome sequencing of the rare red list fungi Bondarzewia mesenterica.</title>
        <authorList>
            <person name="Buettner E."/>
            <person name="Kellner H."/>
        </authorList>
    </citation>
    <scope>NUCLEOTIDE SEQUENCE [LARGE SCALE GENOMIC DNA]</scope>
    <source>
        <strain evidence="5 6">DSM 108281</strain>
    </source>
</reference>
<dbReference type="PANTHER" id="PTHR19965">
    <property type="entry name" value="RNA AND EXPORT FACTOR BINDING PROTEIN"/>
    <property type="match status" value="1"/>
</dbReference>
<proteinExistence type="predicted"/>
<dbReference type="GO" id="GO:0003729">
    <property type="term" value="F:mRNA binding"/>
    <property type="evidence" value="ECO:0007669"/>
    <property type="project" value="TreeGrafter"/>
</dbReference>
<accession>A0A4S4LWN6</accession>
<name>A0A4S4LWN6_9AGAM</name>
<evidence type="ECO:0000313" key="6">
    <source>
        <dbReference type="Proteomes" id="UP000310158"/>
    </source>
</evidence>
<feature type="compositionally biased region" description="Polar residues" evidence="3">
    <location>
        <begin position="41"/>
        <end position="53"/>
    </location>
</feature>
<evidence type="ECO:0000256" key="2">
    <source>
        <dbReference type="PROSITE-ProRule" id="PRU00176"/>
    </source>
</evidence>
<dbReference type="InterPro" id="IPR051229">
    <property type="entry name" value="ALYREF_mRNA_export"/>
</dbReference>
<dbReference type="InterPro" id="IPR012677">
    <property type="entry name" value="Nucleotide-bd_a/b_plait_sf"/>
</dbReference>
<dbReference type="SUPFAM" id="SSF54928">
    <property type="entry name" value="RNA-binding domain, RBD"/>
    <property type="match status" value="1"/>
</dbReference>
<feature type="region of interest" description="Disordered" evidence="3">
    <location>
        <begin position="26"/>
        <end position="53"/>
    </location>
</feature>
<organism evidence="5 6">
    <name type="scientific">Bondarzewia mesenterica</name>
    <dbReference type="NCBI Taxonomy" id="1095465"/>
    <lineage>
        <taxon>Eukaryota</taxon>
        <taxon>Fungi</taxon>
        <taxon>Dikarya</taxon>
        <taxon>Basidiomycota</taxon>
        <taxon>Agaricomycotina</taxon>
        <taxon>Agaricomycetes</taxon>
        <taxon>Russulales</taxon>
        <taxon>Bondarzewiaceae</taxon>
        <taxon>Bondarzewia</taxon>
    </lineage>
</organism>
<dbReference type="OrthoDB" id="346839at2759"/>
<dbReference type="InterPro" id="IPR000504">
    <property type="entry name" value="RRM_dom"/>
</dbReference>
<keyword evidence="1 2" id="KW-0694">RNA-binding</keyword>
<gene>
    <name evidence="5" type="ORF">EW146_g4469</name>
</gene>
<evidence type="ECO:0000256" key="3">
    <source>
        <dbReference type="SAM" id="MobiDB-lite"/>
    </source>
</evidence>
<protein>
    <recommendedName>
        <fullName evidence="4">RRM domain-containing protein</fullName>
    </recommendedName>
</protein>
<sequence length="244" mass="26410">MTMQFRAGPARLNAYYGPKRQLLGTQPGQAAPAWRPANLPTGPNGSIASSSRKASMEQASKILLSHLPMDVGEAEVEELFKRTVGPMKDLFIVYNNQGNSKGMAIVTFQRPGDAAVARQKYNNKIVDGRHRIKIEIISNVEDPRETTQPPTAPAGPPSLLSRLGGATILAGPAAKKPVNSFANAPPTQPRALQQRQANIPITAGPRRRRQKKGAKRVKKSVAQLDQEMEDYRAGISSRGMSEGP</sequence>
<evidence type="ECO:0000313" key="5">
    <source>
        <dbReference type="EMBL" id="THH16121.1"/>
    </source>
</evidence>
<evidence type="ECO:0000256" key="1">
    <source>
        <dbReference type="ARBA" id="ARBA00022884"/>
    </source>
</evidence>
<comment type="caution">
    <text evidence="5">The sequence shown here is derived from an EMBL/GenBank/DDBJ whole genome shotgun (WGS) entry which is preliminary data.</text>
</comment>
<feature type="region of interest" description="Disordered" evidence="3">
    <location>
        <begin position="177"/>
        <end position="244"/>
    </location>
</feature>
<dbReference type="PANTHER" id="PTHR19965:SF35">
    <property type="entry name" value="RNA ANNEALING PROTEIN YRA1"/>
    <property type="match status" value="1"/>
</dbReference>
<feature type="compositionally biased region" description="Polar residues" evidence="3">
    <location>
        <begin position="190"/>
        <end position="199"/>
    </location>
</feature>
<dbReference type="AlphaFoldDB" id="A0A4S4LWN6"/>
<dbReference type="GO" id="GO:0005634">
    <property type="term" value="C:nucleus"/>
    <property type="evidence" value="ECO:0007669"/>
    <property type="project" value="TreeGrafter"/>
</dbReference>
<evidence type="ECO:0000259" key="4">
    <source>
        <dbReference type="PROSITE" id="PS50102"/>
    </source>
</evidence>
<keyword evidence="6" id="KW-1185">Reference proteome</keyword>
<feature type="region of interest" description="Disordered" evidence="3">
    <location>
        <begin position="138"/>
        <end position="163"/>
    </location>
</feature>
<dbReference type="PROSITE" id="PS50102">
    <property type="entry name" value="RRM"/>
    <property type="match status" value="1"/>
</dbReference>
<dbReference type="Proteomes" id="UP000310158">
    <property type="component" value="Unassembled WGS sequence"/>
</dbReference>
<dbReference type="Gene3D" id="3.30.70.330">
    <property type="match status" value="1"/>
</dbReference>
<dbReference type="EMBL" id="SGPL01000173">
    <property type="protein sequence ID" value="THH16121.1"/>
    <property type="molecule type" value="Genomic_DNA"/>
</dbReference>
<feature type="compositionally biased region" description="Basic residues" evidence="3">
    <location>
        <begin position="205"/>
        <end position="219"/>
    </location>
</feature>
<dbReference type="SMART" id="SM00360">
    <property type="entry name" value="RRM"/>
    <property type="match status" value="1"/>
</dbReference>
<dbReference type="InterPro" id="IPR035979">
    <property type="entry name" value="RBD_domain_sf"/>
</dbReference>
<feature type="domain" description="RRM" evidence="4">
    <location>
        <begin position="60"/>
        <end position="139"/>
    </location>
</feature>